<dbReference type="OrthoDB" id="9801695at2"/>
<dbReference type="GO" id="GO:0042834">
    <property type="term" value="F:peptidoglycan binding"/>
    <property type="evidence" value="ECO:0007669"/>
    <property type="project" value="InterPro"/>
</dbReference>
<evidence type="ECO:0000313" key="3">
    <source>
        <dbReference type="Proteomes" id="UP000323142"/>
    </source>
</evidence>
<dbReference type="EMBL" id="VUOA01000014">
    <property type="protein sequence ID" value="KAA2238263.1"/>
    <property type="molecule type" value="Genomic_DNA"/>
</dbReference>
<accession>A0A5B2VFD7</accession>
<keyword evidence="3" id="KW-1185">Reference proteome</keyword>
<dbReference type="AlphaFoldDB" id="A0A5B2VFD7"/>
<feature type="domain" description="SPOR" evidence="1">
    <location>
        <begin position="96"/>
        <end position="177"/>
    </location>
</feature>
<dbReference type="Pfam" id="PF05036">
    <property type="entry name" value="SPOR"/>
    <property type="match status" value="1"/>
</dbReference>
<dbReference type="Proteomes" id="UP000323142">
    <property type="component" value="Unassembled WGS sequence"/>
</dbReference>
<dbReference type="InterPro" id="IPR007730">
    <property type="entry name" value="SPOR-like_dom"/>
</dbReference>
<gene>
    <name evidence="2" type="ORF">F0L46_06350</name>
</gene>
<name>A0A5B2VFD7_9HYPH</name>
<sequence length="187" mass="20103">MPKRTPFPMPLPGAARRDSIIVAGAEIDPDERHLLARLWADLLAWSRTRPERRRGGASRARHAPGHLMMGLIGAFAAAAVSIDPVHAQAEAPEAEITWGVQLAGGFSEAEARALYERARGMLPGSLPVGPPVIERSSYASRGSAPFYRARIDFASQASAIDLCDRIRKAGGSCIVLRMARRQADSGP</sequence>
<comment type="caution">
    <text evidence="2">The sequence shown here is derived from an EMBL/GenBank/DDBJ whole genome shotgun (WGS) entry which is preliminary data.</text>
</comment>
<evidence type="ECO:0000313" key="2">
    <source>
        <dbReference type="EMBL" id="KAA2238263.1"/>
    </source>
</evidence>
<dbReference type="RefSeq" id="WP_149816211.1">
    <property type="nucleotide sequence ID" value="NZ_VUOA01000014.1"/>
</dbReference>
<evidence type="ECO:0000259" key="1">
    <source>
        <dbReference type="Pfam" id="PF05036"/>
    </source>
</evidence>
<reference evidence="2 3" key="2">
    <citation type="submission" date="2019-09" db="EMBL/GenBank/DDBJ databases">
        <authorList>
            <person name="Jin C."/>
        </authorList>
    </citation>
    <scope>NUCLEOTIDE SEQUENCE [LARGE SCALE GENOMIC DNA]</scope>
    <source>
        <strain evidence="2 3">BN140002</strain>
    </source>
</reference>
<protein>
    <submittedName>
        <fullName evidence="2">SPOR domain-containing protein</fullName>
    </submittedName>
</protein>
<reference evidence="2 3" key="1">
    <citation type="submission" date="2019-09" db="EMBL/GenBank/DDBJ databases">
        <title>Salinarimonas rosea gen. nov., sp. nov., a new member of the a-2 subgroup of the Proteobacteria.</title>
        <authorList>
            <person name="Liu J."/>
        </authorList>
    </citation>
    <scope>NUCLEOTIDE SEQUENCE [LARGE SCALE GENOMIC DNA]</scope>
    <source>
        <strain evidence="2 3">BN140002</strain>
    </source>
</reference>
<proteinExistence type="predicted"/>
<organism evidence="2 3">
    <name type="scientific">Salinarimonas soli</name>
    <dbReference type="NCBI Taxonomy" id="1638099"/>
    <lineage>
        <taxon>Bacteria</taxon>
        <taxon>Pseudomonadati</taxon>
        <taxon>Pseudomonadota</taxon>
        <taxon>Alphaproteobacteria</taxon>
        <taxon>Hyphomicrobiales</taxon>
        <taxon>Salinarimonadaceae</taxon>
        <taxon>Salinarimonas</taxon>
    </lineage>
</organism>